<dbReference type="Pfam" id="PF06951">
    <property type="entry name" value="PLA2G12"/>
    <property type="match status" value="1"/>
</dbReference>
<dbReference type="InterPro" id="IPR010711">
    <property type="entry name" value="PLA2G12"/>
</dbReference>
<dbReference type="Proteomes" id="UP001215598">
    <property type="component" value="Unassembled WGS sequence"/>
</dbReference>
<keyword evidence="1" id="KW-0732">Signal</keyword>
<dbReference type="InterPro" id="IPR036444">
    <property type="entry name" value="PLipase_A2_dom_sf"/>
</dbReference>
<dbReference type="GO" id="GO:0005576">
    <property type="term" value="C:extracellular region"/>
    <property type="evidence" value="ECO:0007669"/>
    <property type="project" value="InterPro"/>
</dbReference>
<dbReference type="GO" id="GO:0016042">
    <property type="term" value="P:lipid catabolic process"/>
    <property type="evidence" value="ECO:0007669"/>
    <property type="project" value="InterPro"/>
</dbReference>
<dbReference type="PANTHER" id="PTHR12824">
    <property type="entry name" value="GROUP XII SECRETORY PHOSPHOLIPASE A2 FAMILY MEMBER"/>
    <property type="match status" value="1"/>
</dbReference>
<dbReference type="EMBL" id="JARKIB010000603">
    <property type="protein sequence ID" value="KAJ7697782.1"/>
    <property type="molecule type" value="Genomic_DNA"/>
</dbReference>
<dbReference type="PANTHER" id="PTHR12824:SF8">
    <property type="entry name" value="GXIVSPLA2, ISOFORM A"/>
    <property type="match status" value="1"/>
</dbReference>
<name>A0AAD7DS41_9AGAR</name>
<gene>
    <name evidence="2" type="ORF">B0H16DRAFT_1645834</name>
</gene>
<evidence type="ECO:0000313" key="3">
    <source>
        <dbReference type="Proteomes" id="UP001215598"/>
    </source>
</evidence>
<organism evidence="2 3">
    <name type="scientific">Mycena metata</name>
    <dbReference type="NCBI Taxonomy" id="1033252"/>
    <lineage>
        <taxon>Eukaryota</taxon>
        <taxon>Fungi</taxon>
        <taxon>Dikarya</taxon>
        <taxon>Basidiomycota</taxon>
        <taxon>Agaricomycotina</taxon>
        <taxon>Agaricomycetes</taxon>
        <taxon>Agaricomycetidae</taxon>
        <taxon>Agaricales</taxon>
        <taxon>Marasmiineae</taxon>
        <taxon>Mycenaceae</taxon>
        <taxon>Mycena</taxon>
    </lineage>
</organism>
<dbReference type="GO" id="GO:0006644">
    <property type="term" value="P:phospholipid metabolic process"/>
    <property type="evidence" value="ECO:0007669"/>
    <property type="project" value="InterPro"/>
</dbReference>
<dbReference type="GO" id="GO:0050482">
    <property type="term" value="P:arachidonate secretion"/>
    <property type="evidence" value="ECO:0007669"/>
    <property type="project" value="InterPro"/>
</dbReference>
<dbReference type="SUPFAM" id="SSF48619">
    <property type="entry name" value="Phospholipase A2, PLA2"/>
    <property type="match status" value="1"/>
</dbReference>
<sequence>MLFLVLLVGLFAPCLAFKARSPNLMSLIPRDDYIPSNPGDYSGCAIDPSIGPPITMLEMDSGALLINRGGVAVLQTTLEDDVGTFETDNTFQTYNLGAVDLAYTDSTGTYYLAIYDTGAVGYEGTSSGGQVYVPSALTGKGNYNVGNFRVWVLDCDGVLTPILDNATEYIFQYDTPSNTILAVTSDASSTFSKRDFGDRLVKWAGVKAGGTNIHQNDDDEPRCGFNQTSSVAAGAPPNTPNGCGSANGFHPPQFTADFTPCCNQHDICYGDCVSGFLNCNNAFHACMLNTCETTYGVNGTTPGAIKGLWCGNVADVYYDLVSSISGRNAFDDAQAERCVCNCDDPLDTRCLCRLNPPPPESQQCTVQNCCKDPSKESCKCCFVGC</sequence>
<accession>A0AAD7DS41</accession>
<evidence type="ECO:0000256" key="1">
    <source>
        <dbReference type="SAM" id="SignalP"/>
    </source>
</evidence>
<proteinExistence type="predicted"/>
<reference evidence="2" key="1">
    <citation type="submission" date="2023-03" db="EMBL/GenBank/DDBJ databases">
        <title>Massive genome expansion in bonnet fungi (Mycena s.s.) driven by repeated elements and novel gene families across ecological guilds.</title>
        <authorList>
            <consortium name="Lawrence Berkeley National Laboratory"/>
            <person name="Harder C.B."/>
            <person name="Miyauchi S."/>
            <person name="Viragh M."/>
            <person name="Kuo A."/>
            <person name="Thoen E."/>
            <person name="Andreopoulos B."/>
            <person name="Lu D."/>
            <person name="Skrede I."/>
            <person name="Drula E."/>
            <person name="Henrissat B."/>
            <person name="Morin E."/>
            <person name="Kohler A."/>
            <person name="Barry K."/>
            <person name="LaButti K."/>
            <person name="Morin E."/>
            <person name="Salamov A."/>
            <person name="Lipzen A."/>
            <person name="Mereny Z."/>
            <person name="Hegedus B."/>
            <person name="Baldrian P."/>
            <person name="Stursova M."/>
            <person name="Weitz H."/>
            <person name="Taylor A."/>
            <person name="Grigoriev I.V."/>
            <person name="Nagy L.G."/>
            <person name="Martin F."/>
            <person name="Kauserud H."/>
        </authorList>
    </citation>
    <scope>NUCLEOTIDE SEQUENCE</scope>
    <source>
        <strain evidence="2">CBHHK182m</strain>
    </source>
</reference>
<feature type="chain" id="PRO_5042278424" evidence="1">
    <location>
        <begin position="17"/>
        <end position="385"/>
    </location>
</feature>
<keyword evidence="3" id="KW-1185">Reference proteome</keyword>
<dbReference type="GO" id="GO:0005509">
    <property type="term" value="F:calcium ion binding"/>
    <property type="evidence" value="ECO:0007669"/>
    <property type="project" value="InterPro"/>
</dbReference>
<dbReference type="AlphaFoldDB" id="A0AAD7DS41"/>
<evidence type="ECO:0000313" key="2">
    <source>
        <dbReference type="EMBL" id="KAJ7697782.1"/>
    </source>
</evidence>
<feature type="signal peptide" evidence="1">
    <location>
        <begin position="1"/>
        <end position="16"/>
    </location>
</feature>
<dbReference type="Gene3D" id="1.20.90.10">
    <property type="entry name" value="Phospholipase A2 domain"/>
    <property type="match status" value="1"/>
</dbReference>
<dbReference type="GO" id="GO:0004623">
    <property type="term" value="F:phospholipase A2 activity"/>
    <property type="evidence" value="ECO:0007669"/>
    <property type="project" value="InterPro"/>
</dbReference>
<protein>
    <submittedName>
        <fullName evidence="2">Uncharacterized protein</fullName>
    </submittedName>
</protein>
<comment type="caution">
    <text evidence="2">The sequence shown here is derived from an EMBL/GenBank/DDBJ whole genome shotgun (WGS) entry which is preliminary data.</text>
</comment>